<organism evidence="4 5">
    <name type="scientific">Trichormus variabilis NIES-23</name>
    <dbReference type="NCBI Taxonomy" id="1973479"/>
    <lineage>
        <taxon>Bacteria</taxon>
        <taxon>Bacillati</taxon>
        <taxon>Cyanobacteriota</taxon>
        <taxon>Cyanophyceae</taxon>
        <taxon>Nostocales</taxon>
        <taxon>Nostocaceae</taxon>
        <taxon>Trichormus</taxon>
    </lineage>
</organism>
<dbReference type="GO" id="GO:0016020">
    <property type="term" value="C:membrane"/>
    <property type="evidence" value="ECO:0007669"/>
    <property type="project" value="UniProtKB-UniRule"/>
</dbReference>
<evidence type="ECO:0000313" key="4">
    <source>
        <dbReference type="EMBL" id="BAY68656.1"/>
    </source>
</evidence>
<dbReference type="PANTHER" id="PTHR30329">
    <property type="entry name" value="STATOR ELEMENT OF FLAGELLAR MOTOR COMPLEX"/>
    <property type="match status" value="1"/>
</dbReference>
<dbReference type="PANTHER" id="PTHR30329:SF21">
    <property type="entry name" value="LIPOPROTEIN YIAD-RELATED"/>
    <property type="match status" value="1"/>
</dbReference>
<feature type="transmembrane region" description="Helical" evidence="2">
    <location>
        <begin position="311"/>
        <end position="331"/>
    </location>
</feature>
<keyword evidence="2" id="KW-1133">Transmembrane helix</keyword>
<dbReference type="InterPro" id="IPR050330">
    <property type="entry name" value="Bact_OuterMem_StrucFunc"/>
</dbReference>
<evidence type="ECO:0000256" key="1">
    <source>
        <dbReference type="PROSITE-ProRule" id="PRU00473"/>
    </source>
</evidence>
<dbReference type="Gene3D" id="3.30.1330.60">
    <property type="entry name" value="OmpA-like domain"/>
    <property type="match status" value="1"/>
</dbReference>
<dbReference type="CDD" id="cd07185">
    <property type="entry name" value="OmpA_C-like"/>
    <property type="match status" value="1"/>
</dbReference>
<dbReference type="SUPFAM" id="SSF103088">
    <property type="entry name" value="OmpA-like"/>
    <property type="match status" value="1"/>
</dbReference>
<proteinExistence type="predicted"/>
<protein>
    <recommendedName>
        <fullName evidence="3">OmpA-like domain-containing protein</fullName>
    </recommendedName>
</protein>
<sequence>MNNDAIDSSSQISPGNDLSLINKITKVDDELSKLRSLLLGVEPAKLNQLYELLDNPHIRPEDISRLLPEAVILRSQQDKQLIAAMISIVEEAIQVSVQQDENILSEAFFPVIIPASRKAIATLLDEMMQSLNQALEHSFSWESLQWRLEAKRTGKPFAEIVLLRTLVYRVEQIFLIHKNTGLLLQHLVANQVTSQDPDLVVAMLTAIQDFIKDSFSVQKTDQLQSLRFGELRIWITEGPQALLAATIRGNPPQELRLSLQTAIEKIHLKLSREMKDFAGDAKPFQVCQPYLESCLISQYKFKSASKKSYKYAWTFLGIIAIACGIWSFLAVREQLRWRAYLQELDSQPGIVVTDTKQQFGKYFISGLRDPLASDPHTLLQQTKLNPQTIVSHWQSYLSLEPQLMIKRVNKLLQPPPTASLRIDHNGVLYAVGSAPRQWILATRKSWSVIPGLTQFQDQDLVESELNELAIYQSQIEREIIFFPEGSQEIIPSELSKLNNLVLAIKKLLPIAKYLEKDVHIQIIGHTNTTGTESRNAQLSAGRSQRVLSYLSSQGISTSQLQVLGVSSSQPLQPELTDEGKKFNRRVSFKVIIMRVGSSK</sequence>
<dbReference type="Proteomes" id="UP000217507">
    <property type="component" value="Chromosome"/>
</dbReference>
<dbReference type="AlphaFoldDB" id="A0A1Z4KI50"/>
<name>A0A1Z4KI50_ANAVA</name>
<dbReference type="InterPro" id="IPR036737">
    <property type="entry name" value="OmpA-like_sf"/>
</dbReference>
<dbReference type="Pfam" id="PF00691">
    <property type="entry name" value="OmpA"/>
    <property type="match status" value="1"/>
</dbReference>
<dbReference type="EMBL" id="AP018216">
    <property type="protein sequence ID" value="BAY68656.1"/>
    <property type="molecule type" value="Genomic_DNA"/>
</dbReference>
<keyword evidence="1 2" id="KW-0472">Membrane</keyword>
<reference evidence="4 5" key="1">
    <citation type="submission" date="2017-06" db="EMBL/GenBank/DDBJ databases">
        <title>Genome sequencing of cyanobaciteial culture collection at National Institute for Environmental Studies (NIES).</title>
        <authorList>
            <person name="Hirose Y."/>
            <person name="Shimura Y."/>
            <person name="Fujisawa T."/>
            <person name="Nakamura Y."/>
            <person name="Kawachi M."/>
        </authorList>
    </citation>
    <scope>NUCLEOTIDE SEQUENCE [LARGE SCALE GENOMIC DNA]</scope>
    <source>
        <strain evidence="4 5">NIES-23</strain>
    </source>
</reference>
<evidence type="ECO:0000256" key="2">
    <source>
        <dbReference type="SAM" id="Phobius"/>
    </source>
</evidence>
<evidence type="ECO:0000259" key="3">
    <source>
        <dbReference type="PROSITE" id="PS51123"/>
    </source>
</evidence>
<gene>
    <name evidence="4" type="ORF">NIES23_14440</name>
</gene>
<dbReference type="PROSITE" id="PS51123">
    <property type="entry name" value="OMPA_2"/>
    <property type="match status" value="1"/>
</dbReference>
<feature type="domain" description="OmpA-like" evidence="3">
    <location>
        <begin position="469"/>
        <end position="594"/>
    </location>
</feature>
<evidence type="ECO:0000313" key="5">
    <source>
        <dbReference type="Proteomes" id="UP000217507"/>
    </source>
</evidence>
<keyword evidence="2" id="KW-0812">Transmembrane</keyword>
<dbReference type="InterPro" id="IPR006665">
    <property type="entry name" value="OmpA-like"/>
</dbReference>
<accession>A0A1Z4KI50</accession>